<dbReference type="PANTHER" id="PTHR36061:SF3">
    <property type="entry name" value="OS04G0692200 PROTEIN"/>
    <property type="match status" value="1"/>
</dbReference>
<accession>A0A835HYT6</accession>
<dbReference type="Proteomes" id="UP000631114">
    <property type="component" value="Unassembled WGS sequence"/>
</dbReference>
<reference evidence="1 2" key="1">
    <citation type="submission" date="2020-10" db="EMBL/GenBank/DDBJ databases">
        <title>The Coptis chinensis genome and diversification of protoberbering-type alkaloids.</title>
        <authorList>
            <person name="Wang B."/>
            <person name="Shu S."/>
            <person name="Song C."/>
            <person name="Liu Y."/>
        </authorList>
    </citation>
    <scope>NUCLEOTIDE SEQUENCE [LARGE SCALE GENOMIC DNA]</scope>
    <source>
        <strain evidence="1">HL-2020</strain>
        <tissue evidence="1">Leaf</tissue>
    </source>
</reference>
<evidence type="ECO:0000313" key="2">
    <source>
        <dbReference type="Proteomes" id="UP000631114"/>
    </source>
</evidence>
<dbReference type="AlphaFoldDB" id="A0A835HYT6"/>
<dbReference type="GO" id="GO:0004252">
    <property type="term" value="F:serine-type endopeptidase activity"/>
    <property type="evidence" value="ECO:0007669"/>
    <property type="project" value="InterPro"/>
</dbReference>
<protein>
    <submittedName>
        <fullName evidence="1">Uncharacterized protein</fullName>
    </submittedName>
</protein>
<dbReference type="Gene3D" id="3.40.640.10">
    <property type="entry name" value="Type I PLP-dependent aspartate aminotransferase-like (Major domain)"/>
    <property type="match status" value="1"/>
</dbReference>
<comment type="caution">
    <text evidence="1">The sequence shown here is derived from an EMBL/GenBank/DDBJ whole genome shotgun (WGS) entry which is preliminary data.</text>
</comment>
<dbReference type="Gene3D" id="3.40.50.200">
    <property type="entry name" value="Peptidase S8/S53 domain"/>
    <property type="match status" value="1"/>
</dbReference>
<proteinExistence type="predicted"/>
<evidence type="ECO:0000313" key="1">
    <source>
        <dbReference type="EMBL" id="KAF9606642.1"/>
    </source>
</evidence>
<dbReference type="OrthoDB" id="1918611at2759"/>
<sequence length="298" mass="32630">YVAQLASHGKLVLWGAKINSLIDKGQLWRLATSSFLHSTSWSGVYVKTFHPDWSPSAIKSALMTTGCDATDGSEEHDLVNMVTESISVPSETPTTTPSNQLKRQSYPRHPCLSLVTESSQREKMILKRLQDDESSGGLITHSQSYHPASLPNPPAGFVLDPNGKVVLVSSKRIVTIVDSTNNLPLECVIRRVFRSSQGDDYSVTQQGEGSAIQKRMFSNLAQMRATHLGCLEVLVEILTEHYGVPVDKIDIITASMGYALATDGGFCTGSVRVVDHQDSLEIPCCKPVIILDQLFLFL</sequence>
<gene>
    <name evidence="1" type="ORF">IFM89_027375</name>
</gene>
<dbReference type="PANTHER" id="PTHR36061">
    <property type="match status" value="1"/>
</dbReference>
<keyword evidence="2" id="KW-1185">Reference proteome</keyword>
<name>A0A835HYT6_9MAGN</name>
<dbReference type="EMBL" id="JADFTS010000005">
    <property type="protein sequence ID" value="KAF9606642.1"/>
    <property type="molecule type" value="Genomic_DNA"/>
</dbReference>
<dbReference type="InterPro" id="IPR036852">
    <property type="entry name" value="Peptidase_S8/S53_dom_sf"/>
</dbReference>
<organism evidence="1 2">
    <name type="scientific">Coptis chinensis</name>
    <dbReference type="NCBI Taxonomy" id="261450"/>
    <lineage>
        <taxon>Eukaryota</taxon>
        <taxon>Viridiplantae</taxon>
        <taxon>Streptophyta</taxon>
        <taxon>Embryophyta</taxon>
        <taxon>Tracheophyta</taxon>
        <taxon>Spermatophyta</taxon>
        <taxon>Magnoliopsida</taxon>
        <taxon>Ranunculales</taxon>
        <taxon>Ranunculaceae</taxon>
        <taxon>Coptidoideae</taxon>
        <taxon>Coptis</taxon>
    </lineage>
</organism>
<dbReference type="GO" id="GO:0006508">
    <property type="term" value="P:proteolysis"/>
    <property type="evidence" value="ECO:0007669"/>
    <property type="project" value="InterPro"/>
</dbReference>
<feature type="non-terminal residue" evidence="1">
    <location>
        <position position="298"/>
    </location>
</feature>
<dbReference type="InterPro" id="IPR015421">
    <property type="entry name" value="PyrdxlP-dep_Trfase_major"/>
</dbReference>